<dbReference type="InterPro" id="IPR029063">
    <property type="entry name" value="SAM-dependent_MTases_sf"/>
</dbReference>
<dbReference type="GO" id="GO:0008168">
    <property type="term" value="F:methyltransferase activity"/>
    <property type="evidence" value="ECO:0007669"/>
    <property type="project" value="UniProtKB-KW"/>
</dbReference>
<evidence type="ECO:0000256" key="4">
    <source>
        <dbReference type="ARBA" id="ARBA00022679"/>
    </source>
</evidence>
<dbReference type="PRINTS" id="PR00508">
    <property type="entry name" value="S21N4MTFRASE"/>
</dbReference>
<accession>A0ABV7FYQ0</accession>
<organism evidence="8 9">
    <name type="scientific">Teichococcus globiformis</name>
    <dbReference type="NCBI Taxonomy" id="2307229"/>
    <lineage>
        <taxon>Bacteria</taxon>
        <taxon>Pseudomonadati</taxon>
        <taxon>Pseudomonadota</taxon>
        <taxon>Alphaproteobacteria</taxon>
        <taxon>Acetobacterales</taxon>
        <taxon>Roseomonadaceae</taxon>
        <taxon>Roseomonas</taxon>
    </lineage>
</organism>
<protein>
    <recommendedName>
        <fullName evidence="2">site-specific DNA-methyltransferase (adenine-specific)</fullName>
        <ecNumber evidence="2">2.1.1.72</ecNumber>
    </recommendedName>
</protein>
<keyword evidence="9" id="KW-1185">Reference proteome</keyword>
<evidence type="ECO:0000256" key="1">
    <source>
        <dbReference type="ARBA" id="ARBA00006594"/>
    </source>
</evidence>
<dbReference type="Pfam" id="PF01555">
    <property type="entry name" value="N6_N4_Mtase"/>
    <property type="match status" value="1"/>
</dbReference>
<dbReference type="PANTHER" id="PTHR13370:SF16">
    <property type="entry name" value="SITE-SPECIFIC DNA-METHYLTRANSFERASE (ADENINE-SPECIFIC)"/>
    <property type="match status" value="1"/>
</dbReference>
<reference evidence="9" key="1">
    <citation type="journal article" date="2019" name="Int. J. Syst. Evol. Microbiol.">
        <title>The Global Catalogue of Microorganisms (GCM) 10K type strain sequencing project: providing services to taxonomists for standard genome sequencing and annotation.</title>
        <authorList>
            <consortium name="The Broad Institute Genomics Platform"/>
            <consortium name="The Broad Institute Genome Sequencing Center for Infectious Disease"/>
            <person name="Wu L."/>
            <person name="Ma J."/>
        </authorList>
    </citation>
    <scope>NUCLEOTIDE SEQUENCE [LARGE SCALE GENOMIC DNA]</scope>
    <source>
        <strain evidence="9">KCTC 52094</strain>
    </source>
</reference>
<name>A0ABV7FYQ0_9PROT</name>
<comment type="caution">
    <text evidence="8">The sequence shown here is derived from an EMBL/GenBank/DDBJ whole genome shotgun (WGS) entry which is preliminary data.</text>
</comment>
<dbReference type="GO" id="GO:0032259">
    <property type="term" value="P:methylation"/>
    <property type="evidence" value="ECO:0007669"/>
    <property type="project" value="UniProtKB-KW"/>
</dbReference>
<dbReference type="RefSeq" id="WP_379592478.1">
    <property type="nucleotide sequence ID" value="NZ_JBHRTN010000002.1"/>
</dbReference>
<evidence type="ECO:0000256" key="5">
    <source>
        <dbReference type="ARBA" id="ARBA00047942"/>
    </source>
</evidence>
<dbReference type="SUPFAM" id="SSF53335">
    <property type="entry name" value="S-adenosyl-L-methionine-dependent methyltransferases"/>
    <property type="match status" value="1"/>
</dbReference>
<comment type="similarity">
    <text evidence="1">Belongs to the N(4)/N(6)-methyltransferase family.</text>
</comment>
<evidence type="ECO:0000256" key="2">
    <source>
        <dbReference type="ARBA" id="ARBA00011900"/>
    </source>
</evidence>
<dbReference type="PROSITE" id="PS00092">
    <property type="entry name" value="N6_MTASE"/>
    <property type="match status" value="1"/>
</dbReference>
<proteinExistence type="inferred from homology"/>
<dbReference type="PANTHER" id="PTHR13370">
    <property type="entry name" value="RNA METHYLASE-RELATED"/>
    <property type="match status" value="1"/>
</dbReference>
<dbReference type="InterPro" id="IPR002941">
    <property type="entry name" value="DNA_methylase_N4/N6"/>
</dbReference>
<feature type="domain" description="DNA methylase N-4/N-6" evidence="7">
    <location>
        <begin position="191"/>
        <end position="516"/>
    </location>
</feature>
<dbReference type="Proteomes" id="UP001595593">
    <property type="component" value="Unassembled WGS sequence"/>
</dbReference>
<dbReference type="InterPro" id="IPR001091">
    <property type="entry name" value="RM_Methyltransferase"/>
</dbReference>
<sequence length="1010" mass="111472">MAGRRRAQPSEQQGALPVEDYRHAGATRPNNPPAAIAAEGRTPPAPRTSYAYSPRLDPALRADPSGRADALPPLLEKATREKLTAEEVALLAEALRRHEPWLEWAGKRETPGFAVDSVALHIHERVSTQAILRAAARQDVTRDLFADPTLSYAQAVKFYQHDVDWANRLILGDSLQVMASLAQRENLAGKVQMIYLDPPYGIRFGSNFQPETVKRTVSDHAADLTREPEMVRAYRDTWRLGVHSYLTYLRDRLTAAHALLSDTGSIFVQISDENVHRVRALMDEVFGAENFVSMISFQTTSGFAQAGGLARMGDYLLWYGRMRKRTRIRTLYERQNVDAGSLAAGWLITREGEYRGVSSDEESGRKPLPEGALLYNPDNLQSQGAASNPQPFEFEGKQYEPNSNNHWKPNYPAGLTRLAQSGRLHVAKDSIRYRRYANDFPLKARGNLWTDTLTGSFTDSKLFAVMTNPKVIERCMLLTTNPGDLVLDPTCGSGTSAFVAEEWGRRWITIDTSRVAVAVCRQRLMTARFEHYRLANEAKGLAGGFVCKTEPHITLGAIARNDSLDAIFAKHQPILDTRLSALNAALENAGKDLPTRLAGKLAAKQRAEGKRAITEGDRRRWLLPKVGEGFQHWTVPFDTDPGYPEDFAQAITAYRAAWRAKQDEVDKAIADAAEQEELVDQPEKVNGITRVAGPFTVEAVQPAETSLDEAAHASPIDGAPETLDDTFAADGADAATADPQNAEAYLDQMLRLLRQDGVRFLDNKEKHFTRLEPLGARSQAIHAEGRWVLKGETDDDPEGRATVAVAFGPQYGPVTAQQVEQLLSAASRRGYEELVIAGFTFDGAAQAIIDEDPNPRVRVHMAFIRPDVSSGMSGLLKDTPAAQLFTVFGKPRSKLETAGKDEWRVVMEGVDIYDPLTATITPTRADKVAAWFMDSDYDGRSFCITQAFFPDKGAWSKLSAALKGVVDEEALTALSGTVSLPFPKGEHACVAVKVIDPRGNEVMRLHRLEG</sequence>
<comment type="catalytic activity">
    <reaction evidence="5">
        <text>a 2'-deoxyadenosine in DNA + S-adenosyl-L-methionine = an N(6)-methyl-2'-deoxyadenosine in DNA + S-adenosyl-L-homocysteine + H(+)</text>
        <dbReference type="Rhea" id="RHEA:15197"/>
        <dbReference type="Rhea" id="RHEA-COMP:12418"/>
        <dbReference type="Rhea" id="RHEA-COMP:12419"/>
        <dbReference type="ChEBI" id="CHEBI:15378"/>
        <dbReference type="ChEBI" id="CHEBI:57856"/>
        <dbReference type="ChEBI" id="CHEBI:59789"/>
        <dbReference type="ChEBI" id="CHEBI:90615"/>
        <dbReference type="ChEBI" id="CHEBI:90616"/>
        <dbReference type="EC" id="2.1.1.72"/>
    </reaction>
</comment>
<gene>
    <name evidence="8" type="ORF">ACFOD4_00490</name>
</gene>
<keyword evidence="3 8" id="KW-0489">Methyltransferase</keyword>
<keyword evidence="4 8" id="KW-0808">Transferase</keyword>
<dbReference type="Gene3D" id="3.40.50.150">
    <property type="entry name" value="Vaccinia Virus protein VP39"/>
    <property type="match status" value="1"/>
</dbReference>
<evidence type="ECO:0000256" key="6">
    <source>
        <dbReference type="SAM" id="MobiDB-lite"/>
    </source>
</evidence>
<evidence type="ECO:0000256" key="3">
    <source>
        <dbReference type="ARBA" id="ARBA00022603"/>
    </source>
</evidence>
<evidence type="ECO:0000313" key="9">
    <source>
        <dbReference type="Proteomes" id="UP001595593"/>
    </source>
</evidence>
<evidence type="ECO:0000259" key="7">
    <source>
        <dbReference type="Pfam" id="PF01555"/>
    </source>
</evidence>
<dbReference type="EC" id="2.1.1.72" evidence="2"/>
<evidence type="ECO:0000313" key="8">
    <source>
        <dbReference type="EMBL" id="MFC3123521.1"/>
    </source>
</evidence>
<dbReference type="EMBL" id="JBHRTN010000002">
    <property type="protein sequence ID" value="MFC3123521.1"/>
    <property type="molecule type" value="Genomic_DNA"/>
</dbReference>
<dbReference type="InterPro" id="IPR002052">
    <property type="entry name" value="DNA_methylase_N6_adenine_CS"/>
</dbReference>
<feature type="region of interest" description="Disordered" evidence="6">
    <location>
        <begin position="1"/>
        <end position="70"/>
    </location>
</feature>